<name>A0AA38GU67_TAXCH</name>
<sequence>NKEEISIQLDSLTEEERRALRQSRFSSPPPATPSPSSQPRLAHPGGPVATNKAVALAKFLQRKLQEPGGSASLDPNLVEKAVQDAKSALYAEGNSKSTKRVRHVDSFSDDIE</sequence>
<reference evidence="2 3" key="1">
    <citation type="journal article" date="2021" name="Nat. Plants">
        <title>The Taxus genome provides insights into paclitaxel biosynthesis.</title>
        <authorList>
            <person name="Xiong X."/>
            <person name="Gou J."/>
            <person name="Liao Q."/>
            <person name="Li Y."/>
            <person name="Zhou Q."/>
            <person name="Bi G."/>
            <person name="Li C."/>
            <person name="Du R."/>
            <person name="Wang X."/>
            <person name="Sun T."/>
            <person name="Guo L."/>
            <person name="Liang H."/>
            <person name="Lu P."/>
            <person name="Wu Y."/>
            <person name="Zhang Z."/>
            <person name="Ro D.K."/>
            <person name="Shang Y."/>
            <person name="Huang S."/>
            <person name="Yan J."/>
        </authorList>
    </citation>
    <scope>NUCLEOTIDE SEQUENCE [LARGE SCALE GENOMIC DNA]</scope>
    <source>
        <strain evidence="2">Ta-2019</strain>
    </source>
</reference>
<feature type="non-terminal residue" evidence="2">
    <location>
        <position position="112"/>
    </location>
</feature>
<accession>A0AA38GU67</accession>
<dbReference type="PANTHER" id="PTHR37255">
    <property type="entry name" value="OS07G0669600 PROTEIN"/>
    <property type="match status" value="1"/>
</dbReference>
<evidence type="ECO:0000313" key="3">
    <source>
        <dbReference type="Proteomes" id="UP000824469"/>
    </source>
</evidence>
<dbReference type="EMBL" id="JAHRHJ020000001">
    <property type="protein sequence ID" value="KAH9328378.1"/>
    <property type="molecule type" value="Genomic_DNA"/>
</dbReference>
<comment type="caution">
    <text evidence="2">The sequence shown here is derived from an EMBL/GenBank/DDBJ whole genome shotgun (WGS) entry which is preliminary data.</text>
</comment>
<dbReference type="Proteomes" id="UP000824469">
    <property type="component" value="Unassembled WGS sequence"/>
</dbReference>
<dbReference type="OMA" id="CAVMKKP"/>
<evidence type="ECO:0000313" key="2">
    <source>
        <dbReference type="EMBL" id="KAH9328378.1"/>
    </source>
</evidence>
<protein>
    <submittedName>
        <fullName evidence="2">Uncharacterized protein</fullName>
    </submittedName>
</protein>
<feature type="region of interest" description="Disordered" evidence="1">
    <location>
        <begin position="91"/>
        <end position="112"/>
    </location>
</feature>
<evidence type="ECO:0000256" key="1">
    <source>
        <dbReference type="SAM" id="MobiDB-lite"/>
    </source>
</evidence>
<dbReference type="AlphaFoldDB" id="A0AA38GU67"/>
<proteinExistence type="predicted"/>
<keyword evidence="3" id="KW-1185">Reference proteome</keyword>
<feature type="non-terminal residue" evidence="2">
    <location>
        <position position="1"/>
    </location>
</feature>
<organism evidence="2 3">
    <name type="scientific">Taxus chinensis</name>
    <name type="common">Chinese yew</name>
    <name type="synonym">Taxus wallichiana var. chinensis</name>
    <dbReference type="NCBI Taxonomy" id="29808"/>
    <lineage>
        <taxon>Eukaryota</taxon>
        <taxon>Viridiplantae</taxon>
        <taxon>Streptophyta</taxon>
        <taxon>Embryophyta</taxon>
        <taxon>Tracheophyta</taxon>
        <taxon>Spermatophyta</taxon>
        <taxon>Pinopsida</taxon>
        <taxon>Pinidae</taxon>
        <taxon>Conifers II</taxon>
        <taxon>Cupressales</taxon>
        <taxon>Taxaceae</taxon>
        <taxon>Taxus</taxon>
    </lineage>
</organism>
<feature type="region of interest" description="Disordered" evidence="1">
    <location>
        <begin position="1"/>
        <end position="48"/>
    </location>
</feature>
<gene>
    <name evidence="2" type="ORF">KI387_000486</name>
</gene>
<dbReference type="PANTHER" id="PTHR37255:SF1">
    <property type="entry name" value="OS07G0669600 PROTEIN"/>
    <property type="match status" value="1"/>
</dbReference>